<comment type="caution">
    <text evidence="13">The sequence shown here is derived from an EMBL/GenBank/DDBJ whole genome shotgun (WGS) entry which is preliminary data.</text>
</comment>
<evidence type="ECO:0000256" key="4">
    <source>
        <dbReference type="ARBA" id="ARBA00022737"/>
    </source>
</evidence>
<dbReference type="PROSITE" id="PS50076">
    <property type="entry name" value="DNAJ_2"/>
    <property type="match status" value="1"/>
</dbReference>
<keyword evidence="8 9" id="KW-0143">Chaperone</keyword>
<dbReference type="RefSeq" id="WP_380080463.1">
    <property type="nucleotide sequence ID" value="NZ_JBHSGO010000217.1"/>
</dbReference>
<dbReference type="Pfam" id="PF00684">
    <property type="entry name" value="DnaJ_CXXCXGXG"/>
    <property type="match status" value="1"/>
</dbReference>
<dbReference type="PANTHER" id="PTHR43096:SF48">
    <property type="entry name" value="CHAPERONE PROTEIN DNAJ"/>
    <property type="match status" value="1"/>
</dbReference>
<keyword evidence="3 9" id="KW-0479">Metal-binding</keyword>
<dbReference type="NCBIfam" id="NF008035">
    <property type="entry name" value="PRK10767.1"/>
    <property type="match status" value="1"/>
</dbReference>
<evidence type="ECO:0000313" key="13">
    <source>
        <dbReference type="EMBL" id="MFC4666916.1"/>
    </source>
</evidence>
<dbReference type="InterPro" id="IPR018253">
    <property type="entry name" value="DnaJ_domain_CS"/>
</dbReference>
<dbReference type="PANTHER" id="PTHR43096">
    <property type="entry name" value="DNAJ HOMOLOG 1, MITOCHONDRIAL-RELATED"/>
    <property type="match status" value="1"/>
</dbReference>
<comment type="cofactor">
    <cofactor evidence="9">
        <name>Zn(2+)</name>
        <dbReference type="ChEBI" id="CHEBI:29105"/>
    </cofactor>
    <text evidence="9">Binds 2 Zn(2+) ions per monomer.</text>
</comment>
<evidence type="ECO:0000256" key="9">
    <source>
        <dbReference type="HAMAP-Rule" id="MF_01152"/>
    </source>
</evidence>
<evidence type="ECO:0000256" key="10">
    <source>
        <dbReference type="PROSITE-ProRule" id="PRU00546"/>
    </source>
</evidence>
<dbReference type="InterPro" id="IPR002939">
    <property type="entry name" value="DnaJ_C"/>
</dbReference>
<dbReference type="CDD" id="cd10719">
    <property type="entry name" value="DnaJ_zf"/>
    <property type="match status" value="1"/>
</dbReference>
<evidence type="ECO:0000256" key="8">
    <source>
        <dbReference type="ARBA" id="ARBA00023186"/>
    </source>
</evidence>
<dbReference type="SMART" id="SM00271">
    <property type="entry name" value="DnaJ"/>
    <property type="match status" value="1"/>
</dbReference>
<feature type="binding site" evidence="9">
    <location>
        <position position="165"/>
    </location>
    <ligand>
        <name>Zn(2+)</name>
        <dbReference type="ChEBI" id="CHEBI:29105"/>
        <label>1</label>
    </ligand>
</feature>
<accession>A0ABV9KB85</accession>
<dbReference type="SUPFAM" id="SSF49493">
    <property type="entry name" value="HSP40/DnaJ peptide-binding domain"/>
    <property type="match status" value="2"/>
</dbReference>
<dbReference type="EMBL" id="JBHSGO010000217">
    <property type="protein sequence ID" value="MFC4666916.1"/>
    <property type="molecule type" value="Genomic_DNA"/>
</dbReference>
<keyword evidence="4 9" id="KW-0677">Repeat</keyword>
<evidence type="ECO:0000256" key="5">
    <source>
        <dbReference type="ARBA" id="ARBA00022771"/>
    </source>
</evidence>
<comment type="subcellular location">
    <subcellularLocation>
        <location evidence="9">Cytoplasm</location>
    </subcellularLocation>
</comment>
<organism evidence="13 14">
    <name type="scientific">Falsiporphyromonas endometrii</name>
    <dbReference type="NCBI Taxonomy" id="1387297"/>
    <lineage>
        <taxon>Bacteria</taxon>
        <taxon>Pseudomonadati</taxon>
        <taxon>Bacteroidota</taxon>
        <taxon>Bacteroidia</taxon>
        <taxon>Bacteroidales</taxon>
        <taxon>Porphyromonadaceae</taxon>
        <taxon>Falsiporphyromonas</taxon>
    </lineage>
</organism>
<keyword evidence="7 9" id="KW-0346">Stress response</keyword>
<keyword evidence="1 9" id="KW-0963">Cytoplasm</keyword>
<dbReference type="NCBIfam" id="TIGR02349">
    <property type="entry name" value="DnaJ_bact"/>
    <property type="match status" value="1"/>
</dbReference>
<comment type="caution">
    <text evidence="9">Lacks conserved residue(s) required for the propagation of feature annotation.</text>
</comment>
<feature type="binding site" evidence="9">
    <location>
        <position position="225"/>
    </location>
    <ligand>
        <name>Zn(2+)</name>
        <dbReference type="ChEBI" id="CHEBI:29105"/>
        <label>1</label>
    </ligand>
</feature>
<feature type="binding site" evidence="9">
    <location>
        <position position="185"/>
    </location>
    <ligand>
        <name>Zn(2+)</name>
        <dbReference type="ChEBI" id="CHEBI:29105"/>
        <label>2</label>
    </ligand>
</feature>
<dbReference type="Pfam" id="PF01556">
    <property type="entry name" value="DnaJ_C"/>
    <property type="match status" value="1"/>
</dbReference>
<dbReference type="HAMAP" id="MF_01152">
    <property type="entry name" value="DnaJ"/>
    <property type="match status" value="1"/>
</dbReference>
<dbReference type="PROSITE" id="PS00636">
    <property type="entry name" value="DNAJ_1"/>
    <property type="match status" value="1"/>
</dbReference>
<evidence type="ECO:0000256" key="7">
    <source>
        <dbReference type="ARBA" id="ARBA00023016"/>
    </source>
</evidence>
<feature type="binding site" evidence="9">
    <location>
        <position position="182"/>
    </location>
    <ligand>
        <name>Zn(2+)</name>
        <dbReference type="ChEBI" id="CHEBI:29105"/>
        <label>2</label>
    </ligand>
</feature>
<dbReference type="InterPro" id="IPR036869">
    <property type="entry name" value="J_dom_sf"/>
</dbReference>
<comment type="function">
    <text evidence="9">Participates actively in the response to hyperosmotic and heat shock by preventing the aggregation of stress-denatured proteins and by disaggregating proteins, also in an autonomous, DnaK-independent fashion. Unfolded proteins bind initially to DnaJ; upon interaction with the DnaJ-bound protein, DnaK hydrolyzes its bound ATP, resulting in the formation of a stable complex. GrpE releases ADP from DnaK; ATP binding to DnaK triggers the release of the substrate protein, thus completing the reaction cycle. Several rounds of ATP-dependent interactions between DnaJ, DnaK and GrpE are required for fully efficient folding. Also involved, together with DnaK and GrpE, in the DNA replication of plasmids through activation of initiation proteins.</text>
</comment>
<evidence type="ECO:0000313" key="14">
    <source>
        <dbReference type="Proteomes" id="UP001596020"/>
    </source>
</evidence>
<dbReference type="GO" id="GO:0016491">
    <property type="term" value="F:oxidoreductase activity"/>
    <property type="evidence" value="ECO:0007669"/>
    <property type="project" value="UniProtKB-KW"/>
</dbReference>
<protein>
    <recommendedName>
        <fullName evidence="9">Chaperone protein DnaJ</fullName>
    </recommendedName>
</protein>
<keyword evidence="2 9" id="KW-0235">DNA replication</keyword>
<feature type="binding site" evidence="9">
    <location>
        <position position="168"/>
    </location>
    <ligand>
        <name>Zn(2+)</name>
        <dbReference type="ChEBI" id="CHEBI:29105"/>
        <label>1</label>
    </ligand>
</feature>
<comment type="similarity">
    <text evidence="9">Belongs to the DnaJ family.</text>
</comment>
<name>A0ABV9KB85_9PORP</name>
<dbReference type="Gene3D" id="2.60.260.20">
    <property type="entry name" value="Urease metallochaperone UreE, N-terminal domain"/>
    <property type="match status" value="2"/>
</dbReference>
<dbReference type="InterPro" id="IPR001305">
    <property type="entry name" value="HSP_DnaJ_Cys-rich_dom"/>
</dbReference>
<dbReference type="PRINTS" id="PR00625">
    <property type="entry name" value="JDOMAIN"/>
</dbReference>
<dbReference type="Gene3D" id="1.10.287.110">
    <property type="entry name" value="DnaJ domain"/>
    <property type="match status" value="1"/>
</dbReference>
<proteinExistence type="inferred from homology"/>
<feature type="domain" description="J" evidence="11">
    <location>
        <begin position="6"/>
        <end position="71"/>
    </location>
</feature>
<reference evidence="14" key="1">
    <citation type="journal article" date="2019" name="Int. J. Syst. Evol. Microbiol.">
        <title>The Global Catalogue of Microorganisms (GCM) 10K type strain sequencing project: providing services to taxonomists for standard genome sequencing and annotation.</title>
        <authorList>
            <consortium name="The Broad Institute Genomics Platform"/>
            <consortium name="The Broad Institute Genome Sequencing Center for Infectious Disease"/>
            <person name="Wu L."/>
            <person name="Ma J."/>
        </authorList>
    </citation>
    <scope>NUCLEOTIDE SEQUENCE [LARGE SCALE GENOMIC DNA]</scope>
    <source>
        <strain evidence="14">CGMCC 4.7357</strain>
    </source>
</reference>
<evidence type="ECO:0000256" key="3">
    <source>
        <dbReference type="ARBA" id="ARBA00022723"/>
    </source>
</evidence>
<dbReference type="CDD" id="cd06257">
    <property type="entry name" value="DnaJ"/>
    <property type="match status" value="1"/>
</dbReference>
<dbReference type="SUPFAM" id="SSF46565">
    <property type="entry name" value="Chaperone J-domain"/>
    <property type="match status" value="1"/>
</dbReference>
<dbReference type="InterPro" id="IPR012724">
    <property type="entry name" value="DnaJ"/>
</dbReference>
<sequence length="393" mass="41867">MAAKRDYYEILGVDKGASDAELKKAYRKLAIKYHPDKNPGDKEAEEKFKEAAEAYSVLSDPDKRQRYDQFGHAGVDGAAGGGGFGGAGMSFDDIFSMFGDIFNNGGGGSFGGFSSGGFGGFGGFGGSSQQRRERGSDLRIRVKLTLKEINSGVSKTVAINKYVKCSECHGSKAKDANGVKTCDRCHGSGYVTSVQNSIFGRVQTQTPCPDCQGTGQVITNPCPHCHGKGVVLEKANVSFDIPAGVTGGMQINIRGKGNAAPQGGVDGDLLVLVEEIPDENLIRNANDLIYNLVISVPLAIKGGTVEVPTLDGKAKVKIEPGTQPGKVLRLRGKGIAMHGYGRGDLLVNVNVYIPTAKSSDDKSLVDRMDSADVFKPTSEVKENIDRDYRRRFA</sequence>
<feature type="binding site" evidence="9">
    <location>
        <position position="211"/>
    </location>
    <ligand>
        <name>Zn(2+)</name>
        <dbReference type="ChEBI" id="CHEBI:29105"/>
        <label>2</label>
    </ligand>
</feature>
<dbReference type="InterPro" id="IPR008971">
    <property type="entry name" value="HSP40/DnaJ_pept-bd"/>
</dbReference>
<evidence type="ECO:0000259" key="11">
    <source>
        <dbReference type="PROSITE" id="PS50076"/>
    </source>
</evidence>
<feature type="domain" description="CR-type" evidence="12">
    <location>
        <begin position="152"/>
        <end position="234"/>
    </location>
</feature>
<evidence type="ECO:0000256" key="6">
    <source>
        <dbReference type="ARBA" id="ARBA00022833"/>
    </source>
</evidence>
<evidence type="ECO:0000259" key="12">
    <source>
        <dbReference type="PROSITE" id="PS51188"/>
    </source>
</evidence>
<dbReference type="CDD" id="cd10747">
    <property type="entry name" value="DnaJ_C"/>
    <property type="match status" value="1"/>
</dbReference>
<dbReference type="SUPFAM" id="SSF57938">
    <property type="entry name" value="DnaJ/Hsp40 cysteine-rich domain"/>
    <property type="match status" value="1"/>
</dbReference>
<feature type="zinc finger region" description="CR-type" evidence="10">
    <location>
        <begin position="152"/>
        <end position="234"/>
    </location>
</feature>
<comment type="subunit">
    <text evidence="9">Homodimer.</text>
</comment>
<feature type="binding site" evidence="9">
    <location>
        <position position="208"/>
    </location>
    <ligand>
        <name>Zn(2+)</name>
        <dbReference type="ChEBI" id="CHEBI:29105"/>
        <label>2</label>
    </ligand>
</feature>
<dbReference type="Proteomes" id="UP001596020">
    <property type="component" value="Unassembled WGS sequence"/>
</dbReference>
<evidence type="ECO:0000256" key="1">
    <source>
        <dbReference type="ARBA" id="ARBA00022490"/>
    </source>
</evidence>
<dbReference type="InterPro" id="IPR036410">
    <property type="entry name" value="HSP_DnaJ_Cys-rich_dom_sf"/>
</dbReference>
<keyword evidence="6 9" id="KW-0862">Zinc</keyword>
<dbReference type="Gene3D" id="2.10.230.10">
    <property type="entry name" value="Heat shock protein DnaJ, cysteine-rich domain"/>
    <property type="match status" value="1"/>
</dbReference>
<gene>
    <name evidence="9 13" type="primary">dnaJ</name>
    <name evidence="13" type="ORF">ACFO3G_09950</name>
</gene>
<dbReference type="Pfam" id="PF00226">
    <property type="entry name" value="DnaJ"/>
    <property type="match status" value="1"/>
</dbReference>
<keyword evidence="5 9" id="KW-0863">Zinc-finger</keyword>
<dbReference type="InterPro" id="IPR001623">
    <property type="entry name" value="DnaJ_domain"/>
</dbReference>
<dbReference type="PROSITE" id="PS51188">
    <property type="entry name" value="ZF_CR"/>
    <property type="match status" value="1"/>
</dbReference>
<evidence type="ECO:0000256" key="2">
    <source>
        <dbReference type="ARBA" id="ARBA00022705"/>
    </source>
</evidence>
<comment type="domain">
    <text evidence="9">The J domain is necessary and sufficient to stimulate DnaK ATPase activity. Zinc center 1 plays an important role in the autonomous, DnaK-independent chaperone activity of DnaJ. Zinc center 2 is essential for interaction with DnaK and for DnaJ activity.</text>
</comment>
<feature type="binding site" evidence="9">
    <location>
        <position position="222"/>
    </location>
    <ligand>
        <name>Zn(2+)</name>
        <dbReference type="ChEBI" id="CHEBI:29105"/>
        <label>1</label>
    </ligand>
</feature>
<keyword evidence="13" id="KW-0560">Oxidoreductase</keyword>
<keyword evidence="14" id="KW-1185">Reference proteome</keyword>